<dbReference type="Proteomes" id="UP001320119">
    <property type="component" value="Chromosome"/>
</dbReference>
<evidence type="ECO:0000313" key="2">
    <source>
        <dbReference type="EMBL" id="BCD97053.1"/>
    </source>
</evidence>
<evidence type="ECO:0000313" key="3">
    <source>
        <dbReference type="Proteomes" id="UP001320119"/>
    </source>
</evidence>
<proteinExistence type="predicted"/>
<dbReference type="EMBL" id="AP023086">
    <property type="protein sequence ID" value="BCD97053.1"/>
    <property type="molecule type" value="Genomic_DNA"/>
</dbReference>
<name>A0AAN2BJJ3_9GAMM</name>
<feature type="chain" id="PRO_5042813796" evidence="1">
    <location>
        <begin position="25"/>
        <end position="309"/>
    </location>
</feature>
<reference evidence="2 3" key="1">
    <citation type="journal article" date="2022" name="IScience">
        <title>An ultrasensitive nanofiber-based assay for enzymatic hydrolysis and deep-sea microbial degradation of cellulose.</title>
        <authorList>
            <person name="Tsudome M."/>
            <person name="Tachioka M."/>
            <person name="Miyazaki M."/>
            <person name="Uchimura K."/>
            <person name="Tsuda M."/>
            <person name="Takaki Y."/>
            <person name="Deguchi S."/>
        </authorList>
    </citation>
    <scope>NUCLEOTIDE SEQUENCE [LARGE SCALE GENOMIC DNA]</scope>
    <source>
        <strain evidence="2 3">GE09</strain>
    </source>
</reference>
<accession>A0AAN2BJJ3</accession>
<feature type="signal peptide" evidence="1">
    <location>
        <begin position="1"/>
        <end position="24"/>
    </location>
</feature>
<evidence type="ECO:0000256" key="1">
    <source>
        <dbReference type="SAM" id="SignalP"/>
    </source>
</evidence>
<dbReference type="RefSeq" id="WP_236986530.1">
    <property type="nucleotide sequence ID" value="NZ_AP023086.1"/>
</dbReference>
<keyword evidence="1" id="KW-0732">Signal</keyword>
<keyword evidence="3" id="KW-1185">Reference proteome</keyword>
<dbReference type="AlphaFoldDB" id="A0AAN2BJJ3"/>
<organism evidence="2 3">
    <name type="scientific">Marinagarivorans cellulosilyticus</name>
    <dbReference type="NCBI Taxonomy" id="2721545"/>
    <lineage>
        <taxon>Bacteria</taxon>
        <taxon>Pseudomonadati</taxon>
        <taxon>Pseudomonadota</taxon>
        <taxon>Gammaproteobacteria</taxon>
        <taxon>Cellvibrionales</taxon>
        <taxon>Cellvibrionaceae</taxon>
        <taxon>Marinagarivorans</taxon>
    </lineage>
</organism>
<protein>
    <submittedName>
        <fullName evidence="2">Uncharacterized protein</fullName>
    </submittedName>
</protein>
<sequence length="309" mass="34306">MKLKNVFALSTIVSAALLATPVLSQEQPGLDSRTNAKMLLENITPEKASTEELKALIEKALPQYDESLLKPYAGRDPISALSFSRLANALQDKISLEAPEEVTDIDDGIRALSIDTEKSKIGYVNRDRSWNFDKDANTRAIPADQAQKQVLSILNDLGFDSREMAKPFITKQMAAGAKAGEDKPSRTMEVYRYVIVPRSLNGLPVSQSDVRVAINNYGEVQRISAEWPQLTLREGQRLRDREEVINDLLLEVSEQDPTEAIHFIGNIQYAQQIDGDQIGPVLVLNVNDYPTPYQVAVPLAEQATGDERI</sequence>
<gene>
    <name evidence="2" type="ORF">MARGE09_P1253</name>
</gene>
<dbReference type="KEGG" id="marq:MARGE09_P1253"/>